<dbReference type="Proteomes" id="UP000520770">
    <property type="component" value="Unassembled WGS sequence"/>
</dbReference>
<dbReference type="AlphaFoldDB" id="A0A7W6WP35"/>
<evidence type="ECO:0000313" key="4">
    <source>
        <dbReference type="Proteomes" id="UP000520770"/>
    </source>
</evidence>
<gene>
    <name evidence="2" type="ORF">GGE31_000089</name>
    <name evidence="1" type="ORF">GGE33_001696</name>
    <name evidence="3" type="ORF">GGE35_000088</name>
</gene>
<accession>A0A7W6WP35</accession>
<sequence length="117" mass="12900">MQTAADITATALRENLKIVDAKVFRIRQRTAKGLRSPNAAAAYVETLRVCHALRVKGIALGAKGPLWADLEPTPLRDQLVGFTAEERKEREWKGVFAGFPFEPAQLIAPVQFLEAAE</sequence>
<evidence type="ECO:0000313" key="5">
    <source>
        <dbReference type="Proteomes" id="UP000524535"/>
    </source>
</evidence>
<dbReference type="Proteomes" id="UP000524535">
    <property type="component" value="Unassembled WGS sequence"/>
</dbReference>
<evidence type="ECO:0000313" key="1">
    <source>
        <dbReference type="EMBL" id="MBB4347988.1"/>
    </source>
</evidence>
<reference evidence="4 5" key="1">
    <citation type="submission" date="2020-08" db="EMBL/GenBank/DDBJ databases">
        <title>Genomic Encyclopedia of Type Strains, Phase IV (KMG-V): Genome sequencing to study the core and pangenomes of soil and plant-associated prokaryotes.</title>
        <authorList>
            <person name="Whitman W."/>
        </authorList>
    </citation>
    <scope>NUCLEOTIDE SEQUENCE [LARGE SCALE GENOMIC DNA]</scope>
    <source>
        <strain evidence="2 5">SEMIA 444</strain>
        <strain evidence="1 4">SEMIA 448</strain>
        <strain evidence="3 6">SEMIA 452</strain>
    </source>
</reference>
<comment type="caution">
    <text evidence="1">The sequence shown here is derived from an EMBL/GenBank/DDBJ whole genome shotgun (WGS) entry which is preliminary data.</text>
</comment>
<keyword evidence="5" id="KW-1185">Reference proteome</keyword>
<dbReference type="RefSeq" id="WP_183822054.1">
    <property type="nucleotide sequence ID" value="NZ_JACIGW010000001.1"/>
</dbReference>
<proteinExistence type="predicted"/>
<dbReference type="Proteomes" id="UP000576087">
    <property type="component" value="Unassembled WGS sequence"/>
</dbReference>
<evidence type="ECO:0000313" key="6">
    <source>
        <dbReference type="Proteomes" id="UP000576087"/>
    </source>
</evidence>
<evidence type="ECO:0000313" key="3">
    <source>
        <dbReference type="EMBL" id="MBB4444306.1"/>
    </source>
</evidence>
<dbReference type="EMBL" id="JACIGY010000001">
    <property type="protein sequence ID" value="MBB4409618.1"/>
    <property type="molecule type" value="Genomic_DNA"/>
</dbReference>
<protein>
    <submittedName>
        <fullName evidence="1">Uncharacterized protein</fullName>
    </submittedName>
</protein>
<dbReference type="EMBL" id="JACIGW010000001">
    <property type="protein sequence ID" value="MBB4347988.1"/>
    <property type="molecule type" value="Genomic_DNA"/>
</dbReference>
<dbReference type="EMBL" id="JACIHM010000001">
    <property type="protein sequence ID" value="MBB4444306.1"/>
    <property type="molecule type" value="Genomic_DNA"/>
</dbReference>
<evidence type="ECO:0000313" key="2">
    <source>
        <dbReference type="EMBL" id="MBB4409618.1"/>
    </source>
</evidence>
<organism evidence="1 4">
    <name type="scientific">Aliirhizobium cellulosilyticum</name>
    <dbReference type="NCBI Taxonomy" id="393664"/>
    <lineage>
        <taxon>Bacteria</taxon>
        <taxon>Pseudomonadati</taxon>
        <taxon>Pseudomonadota</taxon>
        <taxon>Alphaproteobacteria</taxon>
        <taxon>Hyphomicrobiales</taxon>
        <taxon>Rhizobiaceae</taxon>
        <taxon>Aliirhizobium</taxon>
    </lineage>
</organism>
<name>A0A7W6WP35_9HYPH</name>